<feature type="transmembrane region" description="Helical" evidence="1">
    <location>
        <begin position="436"/>
        <end position="457"/>
    </location>
</feature>
<dbReference type="EMBL" id="LR134476">
    <property type="protein sequence ID" value="VEI13192.1"/>
    <property type="molecule type" value="Genomic_DNA"/>
</dbReference>
<evidence type="ECO:0000313" key="2">
    <source>
        <dbReference type="EMBL" id="VEI13192.1"/>
    </source>
</evidence>
<sequence length="745" mass="77576">MSSIRAWRAVVVGVVVALVATLVLPMLRDYDPQPIPADNGKVVVLGMAGVPWEAVDERTPHLQQLSTGAVLANVSVRTFGMTTCPAAGWITLNTGVRTAGIDGDAEPCAQYGQGMLPQPATERLAIWDDVRVANSANRFTPQFGQLAETVTGQGKTVAAVGPGGALAIADSAGIPAGPVVHPPMNGPVSEGAARAYRQVKDADLVVVDLGSAHRDSAPASQLEMTFIPPGPVSTQTRALAARIDAEIGALMHEIEPGTTLIITSLADADRQTARLQLYLQFVAGDDGAGDAPGSGDVEGNAGDAQGGNWLATSASTRQAGIIQNVDVPHAVFAALGVDAPRGGAGAPVSALDAGYAGPTTLADTNERAIMTRAMVGLFYVLYVVGALVILAGVAIMIRGHRFGPHHAFALLVSSSLPAASFLVNLLPWWRAGRFSALTYTGLVTAIALVIAFASLKIAAGNNRVDEIAGRRRILAPGFIALTTAVTLGVDSMLGAPLHSISVLGDQPQSGGRFYGMSNAPFAVWAVSMILLAVIAVNIVKQHRARVAVPGVVLAIAFIAIYVDGAPHIGADFGGPPALVLGFGVFLLLVIGVRLTATRIGVLVAAAAVGTLAISFADWLRPPTARTHLGRFFDSLLNGEALTIVARKADQLITQVPWYGWLAAICAVIFLWLLWRRADLSIVRHNDDVPELRAGAIAVVVTLLSAMLINDSGLVIPLIGGLYGMCLWAIAAIPATPEAHWTNRKN</sequence>
<feature type="transmembrane region" description="Helical" evidence="1">
    <location>
        <begin position="599"/>
        <end position="619"/>
    </location>
</feature>
<feature type="transmembrane region" description="Helical" evidence="1">
    <location>
        <begin position="373"/>
        <end position="395"/>
    </location>
</feature>
<feature type="transmembrane region" description="Helical" evidence="1">
    <location>
        <begin position="690"/>
        <end position="708"/>
    </location>
</feature>
<dbReference type="OrthoDB" id="3264110at2"/>
<feature type="transmembrane region" description="Helical" evidence="1">
    <location>
        <begin position="714"/>
        <end position="734"/>
    </location>
</feature>
<dbReference type="InterPro" id="IPR017850">
    <property type="entry name" value="Alkaline_phosphatase_core_sf"/>
</dbReference>
<dbReference type="RefSeq" id="WP_126416334.1">
    <property type="nucleotide sequence ID" value="NZ_LR134476.1"/>
</dbReference>
<feature type="transmembrane region" description="Helical" evidence="1">
    <location>
        <begin position="7"/>
        <end position="27"/>
    </location>
</feature>
<organism evidence="2 3">
    <name type="scientific">Trueperella bialowiezensis</name>
    <dbReference type="NCBI Taxonomy" id="312285"/>
    <lineage>
        <taxon>Bacteria</taxon>
        <taxon>Bacillati</taxon>
        <taxon>Actinomycetota</taxon>
        <taxon>Actinomycetes</taxon>
        <taxon>Actinomycetales</taxon>
        <taxon>Actinomycetaceae</taxon>
        <taxon>Trueperella</taxon>
    </lineage>
</organism>
<feature type="transmembrane region" description="Helical" evidence="1">
    <location>
        <begin position="546"/>
        <end position="562"/>
    </location>
</feature>
<protein>
    <submittedName>
        <fullName evidence="2">Uncharacterized protein</fullName>
    </submittedName>
</protein>
<keyword evidence="1" id="KW-0812">Transmembrane</keyword>
<feature type="transmembrane region" description="Helical" evidence="1">
    <location>
        <begin position="407"/>
        <end position="430"/>
    </location>
</feature>
<keyword evidence="1" id="KW-1133">Transmembrane helix</keyword>
<feature type="transmembrane region" description="Helical" evidence="1">
    <location>
        <begin position="478"/>
        <end position="501"/>
    </location>
</feature>
<feature type="transmembrane region" description="Helical" evidence="1">
    <location>
        <begin position="574"/>
        <end position="592"/>
    </location>
</feature>
<feature type="transmembrane region" description="Helical" evidence="1">
    <location>
        <begin position="521"/>
        <end position="539"/>
    </location>
</feature>
<keyword evidence="3" id="KW-1185">Reference proteome</keyword>
<dbReference type="AlphaFoldDB" id="A0A3S4V6P2"/>
<evidence type="ECO:0000313" key="3">
    <source>
        <dbReference type="Proteomes" id="UP000269542"/>
    </source>
</evidence>
<dbReference type="SUPFAM" id="SSF53649">
    <property type="entry name" value="Alkaline phosphatase-like"/>
    <property type="match status" value="1"/>
</dbReference>
<dbReference type="Proteomes" id="UP000269542">
    <property type="component" value="Chromosome"/>
</dbReference>
<accession>A0A3S4V6P2</accession>
<keyword evidence="1" id="KW-0472">Membrane</keyword>
<evidence type="ECO:0000256" key="1">
    <source>
        <dbReference type="SAM" id="Phobius"/>
    </source>
</evidence>
<gene>
    <name evidence="2" type="ORF">NCTC13354_00901</name>
</gene>
<reference evidence="2 3" key="1">
    <citation type="submission" date="2018-12" db="EMBL/GenBank/DDBJ databases">
        <authorList>
            <consortium name="Pathogen Informatics"/>
        </authorList>
    </citation>
    <scope>NUCLEOTIDE SEQUENCE [LARGE SCALE GENOMIC DNA]</scope>
    <source>
        <strain evidence="2 3">NCTC13354</strain>
    </source>
</reference>
<dbReference type="KEGG" id="tbw:NCTC13354_00901"/>
<feature type="transmembrane region" description="Helical" evidence="1">
    <location>
        <begin position="657"/>
        <end position="674"/>
    </location>
</feature>
<name>A0A3S4V6P2_9ACTO</name>
<proteinExistence type="predicted"/>